<evidence type="ECO:0000313" key="3">
    <source>
        <dbReference type="Proteomes" id="UP000248021"/>
    </source>
</evidence>
<reference evidence="2 3" key="1">
    <citation type="submission" date="2018-05" db="EMBL/GenBank/DDBJ databases">
        <title>Genomic Encyclopedia of Type Strains, Phase IV (KMG-IV): sequencing the most valuable type-strain genomes for metagenomic binning, comparative biology and taxonomic classification.</title>
        <authorList>
            <person name="Goeker M."/>
        </authorList>
    </citation>
    <scope>NUCLEOTIDE SEQUENCE [LARGE SCALE GENOMIC DNA]</scope>
    <source>
        <strain evidence="2 3">DSM 6462</strain>
    </source>
</reference>
<feature type="compositionally biased region" description="Basic and acidic residues" evidence="1">
    <location>
        <begin position="75"/>
        <end position="91"/>
    </location>
</feature>
<dbReference type="EMBL" id="QJJK01000005">
    <property type="protein sequence ID" value="PXW59028.1"/>
    <property type="molecule type" value="Genomic_DNA"/>
</dbReference>
<name>A0A2V3UJ60_9HYPH</name>
<comment type="caution">
    <text evidence="2">The sequence shown here is derived from an EMBL/GenBank/DDBJ whole genome shotgun (WGS) entry which is preliminary data.</text>
</comment>
<protein>
    <submittedName>
        <fullName evidence="2">Uncharacterized protein</fullName>
    </submittedName>
</protein>
<accession>A0A2V3UJ60</accession>
<evidence type="ECO:0000256" key="1">
    <source>
        <dbReference type="SAM" id="MobiDB-lite"/>
    </source>
</evidence>
<keyword evidence="3" id="KW-1185">Reference proteome</keyword>
<proteinExistence type="predicted"/>
<sequence>MSQRICGEAVSFRPVVTRAAAPLGPSPSVADLLRLRIGGQIHRLGWYRTIPSKPDLPSRICSCGTRRSAPASIADRPKPHGADPARGRTVDPLRYTKSVGSKGAPCPTSLTAVAVASGPKAKLANMRSGVMWDATLSHAVSPQASGSRLSTFS</sequence>
<organism evidence="2 3">
    <name type="scientific">Chelatococcus asaccharovorans</name>
    <dbReference type="NCBI Taxonomy" id="28210"/>
    <lineage>
        <taxon>Bacteria</taxon>
        <taxon>Pseudomonadati</taxon>
        <taxon>Pseudomonadota</taxon>
        <taxon>Alphaproteobacteria</taxon>
        <taxon>Hyphomicrobiales</taxon>
        <taxon>Chelatococcaceae</taxon>
        <taxon>Chelatococcus</taxon>
    </lineage>
</organism>
<dbReference type="Proteomes" id="UP000248021">
    <property type="component" value="Unassembled WGS sequence"/>
</dbReference>
<evidence type="ECO:0000313" key="2">
    <source>
        <dbReference type="EMBL" id="PXW59028.1"/>
    </source>
</evidence>
<dbReference type="AlphaFoldDB" id="A0A2V3UJ60"/>
<feature type="region of interest" description="Disordered" evidence="1">
    <location>
        <begin position="67"/>
        <end position="104"/>
    </location>
</feature>
<gene>
    <name evidence="2" type="ORF">C7450_105377</name>
</gene>